<dbReference type="Proteomes" id="UP000318594">
    <property type="component" value="Chromosome"/>
</dbReference>
<protein>
    <submittedName>
        <fullName evidence="5">Maltose ABC transporter substrate-binding protein</fullName>
    </submittedName>
</protein>
<dbReference type="PANTHER" id="PTHR30061:SF50">
    <property type="entry name" value="MALTOSE_MALTODEXTRIN-BINDING PERIPLASMIC PROTEIN"/>
    <property type="match status" value="1"/>
</dbReference>
<keyword evidence="4" id="KW-0732">Signal</keyword>
<dbReference type="PANTHER" id="PTHR30061">
    <property type="entry name" value="MALTOSE-BINDING PERIPLASMIC PROTEIN"/>
    <property type="match status" value="1"/>
</dbReference>
<dbReference type="Pfam" id="PF13416">
    <property type="entry name" value="SBP_bac_8"/>
    <property type="match status" value="1"/>
</dbReference>
<evidence type="ECO:0000256" key="4">
    <source>
        <dbReference type="ARBA" id="ARBA00022729"/>
    </source>
</evidence>
<proteinExistence type="inferred from homology"/>
<name>A0ABM7GZ92_CUTAC</name>
<dbReference type="InterPro" id="IPR006060">
    <property type="entry name" value="Maltose/Cyclodextrin-bd"/>
</dbReference>
<evidence type="ECO:0000256" key="3">
    <source>
        <dbReference type="ARBA" id="ARBA00022597"/>
    </source>
</evidence>
<keyword evidence="3" id="KW-0762">Sugar transport</keyword>
<dbReference type="EMBL" id="AP019723">
    <property type="protein sequence ID" value="BBK84897.1"/>
    <property type="molecule type" value="Genomic_DNA"/>
</dbReference>
<evidence type="ECO:0000256" key="2">
    <source>
        <dbReference type="ARBA" id="ARBA00022448"/>
    </source>
</evidence>
<dbReference type="PROSITE" id="PS51257">
    <property type="entry name" value="PROKAR_LIPOPROTEIN"/>
    <property type="match status" value="1"/>
</dbReference>
<evidence type="ECO:0000313" key="5">
    <source>
        <dbReference type="EMBL" id="BBK84897.1"/>
    </source>
</evidence>
<dbReference type="Gene3D" id="3.40.190.10">
    <property type="entry name" value="Periplasmic binding protein-like II"/>
    <property type="match status" value="2"/>
</dbReference>
<evidence type="ECO:0000313" key="6">
    <source>
        <dbReference type="Proteomes" id="UP000318594"/>
    </source>
</evidence>
<gene>
    <name evidence="5" type="ORF">CacPP4_15120</name>
</gene>
<dbReference type="PRINTS" id="PR00181">
    <property type="entry name" value="MALTOSEBP"/>
</dbReference>
<dbReference type="CDD" id="cd13586">
    <property type="entry name" value="PBP2_Maltose_binding_like"/>
    <property type="match status" value="1"/>
</dbReference>
<dbReference type="InterPro" id="IPR006311">
    <property type="entry name" value="TAT_signal"/>
</dbReference>
<dbReference type="InterPro" id="IPR006059">
    <property type="entry name" value="SBP"/>
</dbReference>
<dbReference type="PROSITE" id="PS51318">
    <property type="entry name" value="TAT"/>
    <property type="match status" value="1"/>
</dbReference>
<keyword evidence="6" id="KW-1185">Reference proteome</keyword>
<accession>A0ABM7GZ92</accession>
<organism evidence="5 6">
    <name type="scientific">Cutibacterium acnes subsp. acnes</name>
    <dbReference type="NCBI Taxonomy" id="1734925"/>
    <lineage>
        <taxon>Bacteria</taxon>
        <taxon>Bacillati</taxon>
        <taxon>Actinomycetota</taxon>
        <taxon>Actinomycetes</taxon>
        <taxon>Propionibacteriales</taxon>
        <taxon>Propionibacteriaceae</taxon>
        <taxon>Cutibacterium</taxon>
    </lineage>
</organism>
<keyword evidence="2" id="KW-0813">Transport</keyword>
<dbReference type="SUPFAM" id="SSF53850">
    <property type="entry name" value="Periplasmic binding protein-like II"/>
    <property type="match status" value="1"/>
</dbReference>
<reference evidence="5 6" key="1">
    <citation type="submission" date="2019-06" db="EMBL/GenBank/DDBJ databases">
        <title>Complete genome sequence of Cutibacterium acnes subsp. acnes NBRC 107605.</title>
        <authorList>
            <person name="Miura T."/>
            <person name="Furukawa M."/>
            <person name="Shimamura M."/>
            <person name="Ohyama Y."/>
            <person name="Yamazoe A."/>
            <person name="Kawasaki H."/>
        </authorList>
    </citation>
    <scope>NUCLEOTIDE SEQUENCE [LARGE SCALE GENOMIC DNA]</scope>
    <source>
        <strain evidence="5 6">NBRC 107605</strain>
    </source>
</reference>
<sequence>MSDITRRSMLLGSLGVAAIGVLSACGGNDSPSTSASSSSGKNSSAAGAAGSILVWTDSNREPVLRKVAEQFKSDTGVTVKLAVKDFAKIPDDFITQAPTGKGPDAAIAAHDATGRMVQNGVIAPLELGEISAYQDVAIQAFTVNGKIYGVPYATENIALVRNTTFVKDAPKTFDDMIEMGKKSGAKYPFLVGLDPKQSDPYHLYPFQASFGAPVFELKDKGFDSSKVAMGGTNGEKFASWLADQGKTKNFNLNVSQDISKDLFAKGQAAFILTGPWSLDSFTKAGIKYEISEVPSAGDRPATPFVGVQGFWMSAKTKDAVATQKFLVEYIGNPNVQTELFKVGHRPPASKQAFEKAKTDKDVAAFGAVGQKAVPMPNIPAMGSVWADWGVAQAEIISGKASNPKATWDAMVKAIDDKIKKV</sequence>
<comment type="similarity">
    <text evidence="1">Belongs to the bacterial solute-binding protein 1 family.</text>
</comment>
<evidence type="ECO:0000256" key="1">
    <source>
        <dbReference type="ARBA" id="ARBA00008520"/>
    </source>
</evidence>